<keyword evidence="1" id="KW-0812">Transmembrane</keyword>
<organism evidence="2 3">
    <name type="scientific">Larinioides sclopetarius</name>
    <dbReference type="NCBI Taxonomy" id="280406"/>
    <lineage>
        <taxon>Eukaryota</taxon>
        <taxon>Metazoa</taxon>
        <taxon>Ecdysozoa</taxon>
        <taxon>Arthropoda</taxon>
        <taxon>Chelicerata</taxon>
        <taxon>Arachnida</taxon>
        <taxon>Araneae</taxon>
        <taxon>Araneomorphae</taxon>
        <taxon>Entelegynae</taxon>
        <taxon>Araneoidea</taxon>
        <taxon>Araneidae</taxon>
        <taxon>Larinioides</taxon>
    </lineage>
</organism>
<dbReference type="Proteomes" id="UP001497382">
    <property type="component" value="Unassembled WGS sequence"/>
</dbReference>
<evidence type="ECO:0000313" key="2">
    <source>
        <dbReference type="EMBL" id="CAL1301447.1"/>
    </source>
</evidence>
<gene>
    <name evidence="2" type="ORF">LARSCL_LOCUS22539</name>
</gene>
<keyword evidence="1" id="KW-0472">Membrane</keyword>
<dbReference type="EMBL" id="CAXIEN010000701">
    <property type="protein sequence ID" value="CAL1301447.1"/>
    <property type="molecule type" value="Genomic_DNA"/>
</dbReference>
<sequence>MSFWMIRYPERVYVKIWFSRLVSLMLTLFLINQTLFPLKV</sequence>
<keyword evidence="1" id="KW-1133">Transmembrane helix</keyword>
<evidence type="ECO:0000256" key="1">
    <source>
        <dbReference type="SAM" id="Phobius"/>
    </source>
</evidence>
<accession>A0AAV2BYU6</accession>
<comment type="caution">
    <text evidence="2">The sequence shown here is derived from an EMBL/GenBank/DDBJ whole genome shotgun (WGS) entry which is preliminary data.</text>
</comment>
<proteinExistence type="predicted"/>
<reference evidence="2 3" key="1">
    <citation type="submission" date="2024-04" db="EMBL/GenBank/DDBJ databases">
        <authorList>
            <person name="Rising A."/>
            <person name="Reimegard J."/>
            <person name="Sonavane S."/>
            <person name="Akerstrom W."/>
            <person name="Nylinder S."/>
            <person name="Hedman E."/>
            <person name="Kallberg Y."/>
        </authorList>
    </citation>
    <scope>NUCLEOTIDE SEQUENCE [LARGE SCALE GENOMIC DNA]</scope>
</reference>
<dbReference type="AlphaFoldDB" id="A0AAV2BYU6"/>
<protein>
    <recommendedName>
        <fullName evidence="4">NADH dehydrogenase subunit 1</fullName>
    </recommendedName>
</protein>
<evidence type="ECO:0000313" key="3">
    <source>
        <dbReference type="Proteomes" id="UP001497382"/>
    </source>
</evidence>
<evidence type="ECO:0008006" key="4">
    <source>
        <dbReference type="Google" id="ProtNLM"/>
    </source>
</evidence>
<feature type="transmembrane region" description="Helical" evidence="1">
    <location>
        <begin position="12"/>
        <end position="31"/>
    </location>
</feature>
<name>A0AAV2BYU6_9ARAC</name>
<keyword evidence="3" id="KW-1185">Reference proteome</keyword>